<evidence type="ECO:0000256" key="8">
    <source>
        <dbReference type="ARBA" id="ARBA00022771"/>
    </source>
</evidence>
<dbReference type="Proteomes" id="UP000031443">
    <property type="component" value="Unassembled WGS sequence"/>
</dbReference>
<dbReference type="FunFam" id="3.30.60.20:FF:000021">
    <property type="entry name" value="Serine/threonine-protein kinase"/>
    <property type="match status" value="1"/>
</dbReference>
<dbReference type="PROSITE" id="PS00479">
    <property type="entry name" value="ZF_DAG_PE_1"/>
    <property type="match status" value="1"/>
</dbReference>
<evidence type="ECO:0000256" key="4">
    <source>
        <dbReference type="ARBA" id="ARBA00022527"/>
    </source>
</evidence>
<keyword evidence="15" id="KW-1185">Reference proteome</keyword>
<dbReference type="InterPro" id="IPR046349">
    <property type="entry name" value="C1-like_sf"/>
</dbReference>
<name>M7BJV7_CHEMY</name>
<dbReference type="GO" id="GO:0004674">
    <property type="term" value="F:protein serine/threonine kinase activity"/>
    <property type="evidence" value="ECO:0007669"/>
    <property type="project" value="UniProtKB-KW"/>
</dbReference>
<dbReference type="GO" id="GO:0035556">
    <property type="term" value="P:intracellular signal transduction"/>
    <property type="evidence" value="ECO:0007669"/>
    <property type="project" value="TreeGrafter"/>
</dbReference>
<reference evidence="15" key="1">
    <citation type="journal article" date="2013" name="Nat. Genet.">
        <title>The draft genomes of soft-shell turtle and green sea turtle yield insights into the development and evolution of the turtle-specific body plan.</title>
        <authorList>
            <person name="Wang Z."/>
            <person name="Pascual-Anaya J."/>
            <person name="Zadissa A."/>
            <person name="Li W."/>
            <person name="Niimura Y."/>
            <person name="Huang Z."/>
            <person name="Li C."/>
            <person name="White S."/>
            <person name="Xiong Z."/>
            <person name="Fang D."/>
            <person name="Wang B."/>
            <person name="Ming Y."/>
            <person name="Chen Y."/>
            <person name="Zheng Y."/>
            <person name="Kuraku S."/>
            <person name="Pignatelli M."/>
            <person name="Herrero J."/>
            <person name="Beal K."/>
            <person name="Nozawa M."/>
            <person name="Li Q."/>
            <person name="Wang J."/>
            <person name="Zhang H."/>
            <person name="Yu L."/>
            <person name="Shigenobu S."/>
            <person name="Wang J."/>
            <person name="Liu J."/>
            <person name="Flicek P."/>
            <person name="Searle S."/>
            <person name="Wang J."/>
            <person name="Kuratani S."/>
            <person name="Yin Y."/>
            <person name="Aken B."/>
            <person name="Zhang G."/>
            <person name="Irie N."/>
        </authorList>
    </citation>
    <scope>NUCLEOTIDE SEQUENCE [LARGE SCALE GENOMIC DNA]</scope>
</reference>
<dbReference type="AlphaFoldDB" id="M7BJV7"/>
<keyword evidence="8" id="KW-0863">Zinc-finger</keyword>
<evidence type="ECO:0000256" key="1">
    <source>
        <dbReference type="ARBA" id="ARBA00004370"/>
    </source>
</evidence>
<evidence type="ECO:0000256" key="9">
    <source>
        <dbReference type="ARBA" id="ARBA00022777"/>
    </source>
</evidence>
<dbReference type="GO" id="GO:0005829">
    <property type="term" value="C:cytosol"/>
    <property type="evidence" value="ECO:0007669"/>
    <property type="project" value="TreeGrafter"/>
</dbReference>
<evidence type="ECO:0000259" key="13">
    <source>
        <dbReference type="PROSITE" id="PS50081"/>
    </source>
</evidence>
<dbReference type="GO" id="GO:0008270">
    <property type="term" value="F:zinc ion binding"/>
    <property type="evidence" value="ECO:0007669"/>
    <property type="project" value="UniProtKB-KW"/>
</dbReference>
<dbReference type="PRINTS" id="PR00008">
    <property type="entry name" value="DAGPEDOMAIN"/>
</dbReference>
<accession>M7BJV7</accession>
<evidence type="ECO:0000256" key="5">
    <source>
        <dbReference type="ARBA" id="ARBA00022679"/>
    </source>
</evidence>
<dbReference type="InterPro" id="IPR057764">
    <property type="entry name" value="Ubiquitin_PRKD1-3_N"/>
</dbReference>
<gene>
    <name evidence="14" type="ORF">UY3_05291</name>
</gene>
<evidence type="ECO:0000256" key="3">
    <source>
        <dbReference type="ARBA" id="ARBA00022490"/>
    </source>
</evidence>
<feature type="region of interest" description="Disordered" evidence="12">
    <location>
        <begin position="110"/>
        <end position="155"/>
    </location>
</feature>
<dbReference type="Gene3D" id="3.30.60.20">
    <property type="match status" value="1"/>
</dbReference>
<evidence type="ECO:0000256" key="10">
    <source>
        <dbReference type="ARBA" id="ARBA00022833"/>
    </source>
</evidence>
<dbReference type="SMART" id="SM00109">
    <property type="entry name" value="C1"/>
    <property type="match status" value="1"/>
</dbReference>
<evidence type="ECO:0000256" key="7">
    <source>
        <dbReference type="ARBA" id="ARBA00022737"/>
    </source>
</evidence>
<proteinExistence type="predicted"/>
<evidence type="ECO:0000256" key="12">
    <source>
        <dbReference type="SAM" id="MobiDB-lite"/>
    </source>
</evidence>
<dbReference type="Pfam" id="PF00130">
    <property type="entry name" value="C1_1"/>
    <property type="match status" value="1"/>
</dbReference>
<dbReference type="CDD" id="cd20795">
    <property type="entry name" value="C1_PKD_rpt1"/>
    <property type="match status" value="1"/>
</dbReference>
<keyword evidence="3" id="KW-0963">Cytoplasm</keyword>
<dbReference type="SUPFAM" id="SSF57889">
    <property type="entry name" value="Cysteine-rich domain"/>
    <property type="match status" value="1"/>
</dbReference>
<dbReference type="InterPro" id="IPR020454">
    <property type="entry name" value="DAG/PE-bd"/>
</dbReference>
<feature type="domain" description="Phorbol-ester/DAG-type" evidence="13">
    <location>
        <begin position="50"/>
        <end position="100"/>
    </location>
</feature>
<evidence type="ECO:0000313" key="14">
    <source>
        <dbReference type="EMBL" id="EMP37479.1"/>
    </source>
</evidence>
<keyword evidence="4" id="KW-0723">Serine/threonine-protein kinase</keyword>
<dbReference type="GO" id="GO:0007200">
    <property type="term" value="P:phospholipase C-activating G protein-coupled receptor signaling pathway"/>
    <property type="evidence" value="ECO:0007669"/>
    <property type="project" value="TreeGrafter"/>
</dbReference>
<organism evidence="14 15">
    <name type="scientific">Chelonia mydas</name>
    <name type="common">Green sea-turtle</name>
    <name type="synonym">Chelonia agassizi</name>
    <dbReference type="NCBI Taxonomy" id="8469"/>
    <lineage>
        <taxon>Eukaryota</taxon>
        <taxon>Metazoa</taxon>
        <taxon>Chordata</taxon>
        <taxon>Craniata</taxon>
        <taxon>Vertebrata</taxon>
        <taxon>Euteleostomi</taxon>
        <taxon>Archelosauria</taxon>
        <taxon>Testudinata</taxon>
        <taxon>Testudines</taxon>
        <taxon>Cryptodira</taxon>
        <taxon>Durocryptodira</taxon>
        <taxon>Americhelydia</taxon>
        <taxon>Chelonioidea</taxon>
        <taxon>Cheloniidae</taxon>
        <taxon>Chelonia</taxon>
    </lineage>
</organism>
<keyword evidence="6" id="KW-0479">Metal-binding</keyword>
<keyword evidence="7" id="KW-0677">Repeat</keyword>
<evidence type="ECO:0000313" key="15">
    <source>
        <dbReference type="Proteomes" id="UP000031443"/>
    </source>
</evidence>
<sequence length="179" mass="20325">MYDKILLFRHDLNSENILHRITSAEEIHEGDLVEVVLSALATVEDFQIRPHALYVHSYKAPTFCDYCGEMLWGLVRQGLKCEDCRFNCHKRCASKVPRDCLGEVVFNGEPSSPGQDLDMPMEVDSNEINSDGSRGLDDVEEPSPPEDKMFFMDPSDLDVDKDEEAVKTIRRSCQLLELA</sequence>
<keyword evidence="9 14" id="KW-0418">Kinase</keyword>
<dbReference type="InterPro" id="IPR002219">
    <property type="entry name" value="PKC_DAG/PE"/>
</dbReference>
<evidence type="ECO:0000256" key="2">
    <source>
        <dbReference type="ARBA" id="ARBA00004496"/>
    </source>
</evidence>
<protein>
    <submittedName>
        <fullName evidence="14">Serine/threonine-protein kinase D3</fullName>
    </submittedName>
</protein>
<keyword evidence="10" id="KW-0862">Zinc</keyword>
<dbReference type="Pfam" id="PF25525">
    <property type="entry name" value="Ubiquitin_PRKD1_N"/>
    <property type="match status" value="1"/>
</dbReference>
<dbReference type="PANTHER" id="PTHR22968">
    <property type="entry name" value="PROTEIN KINASE C, MU"/>
    <property type="match status" value="1"/>
</dbReference>
<dbReference type="GO" id="GO:0016020">
    <property type="term" value="C:membrane"/>
    <property type="evidence" value="ECO:0007669"/>
    <property type="project" value="UniProtKB-SubCell"/>
</dbReference>
<dbReference type="EMBL" id="KB522027">
    <property type="protein sequence ID" value="EMP37479.1"/>
    <property type="molecule type" value="Genomic_DNA"/>
</dbReference>
<evidence type="ECO:0000256" key="6">
    <source>
        <dbReference type="ARBA" id="ARBA00022723"/>
    </source>
</evidence>
<dbReference type="PROSITE" id="PS50081">
    <property type="entry name" value="ZF_DAG_PE_2"/>
    <property type="match status" value="1"/>
</dbReference>
<keyword evidence="11" id="KW-0472">Membrane</keyword>
<dbReference type="PANTHER" id="PTHR22968:SF26">
    <property type="entry name" value="SERINE_THREONINE-PROTEIN KINASE D3"/>
    <property type="match status" value="1"/>
</dbReference>
<keyword evidence="5" id="KW-0808">Transferase</keyword>
<comment type="subcellular location">
    <subcellularLocation>
        <location evidence="2">Cytoplasm</location>
    </subcellularLocation>
    <subcellularLocation>
        <location evidence="1">Membrane</location>
    </subcellularLocation>
</comment>
<evidence type="ECO:0000256" key="11">
    <source>
        <dbReference type="ARBA" id="ARBA00023136"/>
    </source>
</evidence>